<dbReference type="NCBIfam" id="TIGR00633">
    <property type="entry name" value="xth"/>
    <property type="match status" value="1"/>
</dbReference>
<protein>
    <submittedName>
        <fullName evidence="10">Exodeoxyribonuclease-3</fullName>
    </submittedName>
</protein>
<comment type="cofactor">
    <cofactor evidence="1">
        <name>Mn(2+)</name>
        <dbReference type="ChEBI" id="CHEBI:29035"/>
    </cofactor>
</comment>
<comment type="cofactor">
    <cofactor evidence="7">
        <name>Mg(2+)</name>
        <dbReference type="ChEBI" id="CHEBI:18420"/>
    </cofactor>
    <cofactor evidence="7">
        <name>Mn(2+)</name>
        <dbReference type="ChEBI" id="CHEBI:29035"/>
    </cofactor>
    <text evidence="7">Probably binds two magnesium or manganese ions per subunit.</text>
</comment>
<feature type="binding site" evidence="7">
    <location>
        <position position="35"/>
    </location>
    <ligand>
        <name>Mg(2+)</name>
        <dbReference type="ChEBI" id="CHEBI:18420"/>
        <label>1</label>
    </ligand>
</feature>
<accession>A0A1M6F2R7</accession>
<dbReference type="AlphaFoldDB" id="A0A1M6F2R7"/>
<dbReference type="EMBL" id="FQYV01000007">
    <property type="protein sequence ID" value="SHI91946.1"/>
    <property type="molecule type" value="Genomic_DNA"/>
</dbReference>
<sequence length="254" mass="29545">MKIVSWNINGIRAIIKKDFFEDISKIEPDIICLQETKAQDAEVEKALADLTQYHQFFNSAEQKGYSGTAILSKTKPLSVTNDMGVAEHDTEGRVQCAEFEDFYLVNVYVPNSGQKLERLDYRKKWDKDFRNYLKNLEKSKPVILCGDLNVAHRAIDLKNDKSNYNKTAGYTQIEIDGMDNLINAGFVDTFRHFHPEEVAYTYWSYRFKSRERNTGWRIDYFLVSKSLIEKIKNVEILSQYYGSDHCPVQLETSF</sequence>
<dbReference type="GO" id="GO:0008081">
    <property type="term" value="F:phosphoric diester hydrolase activity"/>
    <property type="evidence" value="ECO:0007669"/>
    <property type="project" value="TreeGrafter"/>
</dbReference>
<dbReference type="PANTHER" id="PTHR22748">
    <property type="entry name" value="AP ENDONUCLEASE"/>
    <property type="match status" value="1"/>
</dbReference>
<dbReference type="InterPro" id="IPR004808">
    <property type="entry name" value="AP_endonuc_1"/>
</dbReference>
<dbReference type="InterPro" id="IPR020847">
    <property type="entry name" value="AP_endonuclease_F1_BS"/>
</dbReference>
<evidence type="ECO:0000256" key="8">
    <source>
        <dbReference type="PIRSR" id="PIRSR604808-3"/>
    </source>
</evidence>
<feature type="site" description="Transition state stabilizer" evidence="8">
    <location>
        <position position="149"/>
    </location>
</feature>
<dbReference type="STRING" id="797419.SAMN05216556_10829"/>
<keyword evidence="4" id="KW-0378">Hydrolase</keyword>
<dbReference type="GO" id="GO:0006284">
    <property type="term" value="P:base-excision repair"/>
    <property type="evidence" value="ECO:0007669"/>
    <property type="project" value="TreeGrafter"/>
</dbReference>
<proteinExistence type="inferred from homology"/>
<evidence type="ECO:0000256" key="2">
    <source>
        <dbReference type="ARBA" id="ARBA00007092"/>
    </source>
</evidence>
<keyword evidence="3 7" id="KW-0479">Metal-binding</keyword>
<feature type="site" description="Important for catalytic activity" evidence="8">
    <location>
        <position position="219"/>
    </location>
</feature>
<evidence type="ECO:0000259" key="9">
    <source>
        <dbReference type="Pfam" id="PF03372"/>
    </source>
</evidence>
<evidence type="ECO:0000313" key="11">
    <source>
        <dbReference type="Proteomes" id="UP000184172"/>
    </source>
</evidence>
<dbReference type="InterPro" id="IPR036691">
    <property type="entry name" value="Endo/exonu/phosph_ase_sf"/>
</dbReference>
<keyword evidence="7" id="KW-0464">Manganese</keyword>
<feature type="binding site" evidence="7">
    <location>
        <position position="245"/>
    </location>
    <ligand>
        <name>Mg(2+)</name>
        <dbReference type="ChEBI" id="CHEBI:18420"/>
        <label>1</label>
    </ligand>
</feature>
<dbReference type="InterPro" id="IPR020848">
    <property type="entry name" value="AP_endonuclease_F1_CS"/>
</dbReference>
<keyword evidence="5 7" id="KW-0460">Magnesium</keyword>
<evidence type="ECO:0000313" key="10">
    <source>
        <dbReference type="EMBL" id="SHI91946.1"/>
    </source>
</evidence>
<keyword evidence="11" id="KW-1185">Reference proteome</keyword>
<feature type="binding site" evidence="7">
    <location>
        <position position="244"/>
    </location>
    <ligand>
        <name>Mg(2+)</name>
        <dbReference type="ChEBI" id="CHEBI:18420"/>
        <label>1</label>
    </ligand>
</feature>
<evidence type="ECO:0000256" key="1">
    <source>
        <dbReference type="ARBA" id="ARBA00001936"/>
    </source>
</evidence>
<dbReference type="Gene3D" id="3.60.10.10">
    <property type="entry name" value="Endonuclease/exonuclease/phosphatase"/>
    <property type="match status" value="1"/>
</dbReference>
<feature type="site" description="Interaction with DNA substrate" evidence="8">
    <location>
        <position position="245"/>
    </location>
</feature>
<name>A0A1M6F2R7_9FLAO</name>
<feature type="binding site" evidence="7">
    <location>
        <position position="7"/>
    </location>
    <ligand>
        <name>Mg(2+)</name>
        <dbReference type="ChEBI" id="CHEBI:18420"/>
        <label>1</label>
    </ligand>
</feature>
<dbReference type="OrthoDB" id="9803914at2"/>
<evidence type="ECO:0000256" key="3">
    <source>
        <dbReference type="ARBA" id="ARBA00022723"/>
    </source>
</evidence>
<evidence type="ECO:0000256" key="6">
    <source>
        <dbReference type="PIRSR" id="PIRSR604808-1"/>
    </source>
</evidence>
<dbReference type="RefSeq" id="WP_073216558.1">
    <property type="nucleotide sequence ID" value="NZ_FNNS01000008.1"/>
</dbReference>
<dbReference type="PANTHER" id="PTHR22748:SF6">
    <property type="entry name" value="DNA-(APURINIC OR APYRIMIDINIC SITE) ENDONUCLEASE"/>
    <property type="match status" value="1"/>
</dbReference>
<dbReference type="NCBIfam" id="TIGR00195">
    <property type="entry name" value="exoDNase_III"/>
    <property type="match status" value="1"/>
</dbReference>
<organism evidence="10 11">
    <name type="scientific">Aequorivita viscosa</name>
    <dbReference type="NCBI Taxonomy" id="797419"/>
    <lineage>
        <taxon>Bacteria</taxon>
        <taxon>Pseudomonadati</taxon>
        <taxon>Bacteroidota</taxon>
        <taxon>Flavobacteriia</taxon>
        <taxon>Flavobacteriales</taxon>
        <taxon>Flavobacteriaceae</taxon>
        <taxon>Aequorivita</taxon>
    </lineage>
</organism>
<dbReference type="GO" id="GO:0003906">
    <property type="term" value="F:DNA-(apurinic or apyrimidinic site) endonuclease activity"/>
    <property type="evidence" value="ECO:0007669"/>
    <property type="project" value="TreeGrafter"/>
</dbReference>
<dbReference type="Pfam" id="PF03372">
    <property type="entry name" value="Exo_endo_phos"/>
    <property type="match status" value="1"/>
</dbReference>
<dbReference type="SUPFAM" id="SSF56219">
    <property type="entry name" value="DNase I-like"/>
    <property type="match status" value="1"/>
</dbReference>
<feature type="active site" description="Proton acceptor" evidence="6">
    <location>
        <position position="245"/>
    </location>
</feature>
<dbReference type="PROSITE" id="PS00728">
    <property type="entry name" value="AP_NUCLEASE_F1_3"/>
    <property type="match status" value="1"/>
</dbReference>
<dbReference type="CDD" id="cd09087">
    <property type="entry name" value="Ape1-like_AP-endo"/>
    <property type="match status" value="1"/>
</dbReference>
<dbReference type="InterPro" id="IPR005135">
    <property type="entry name" value="Endo/exonuclease/phosphatase"/>
</dbReference>
<evidence type="ECO:0000256" key="4">
    <source>
        <dbReference type="ARBA" id="ARBA00022801"/>
    </source>
</evidence>
<evidence type="ECO:0000256" key="7">
    <source>
        <dbReference type="PIRSR" id="PIRSR604808-2"/>
    </source>
</evidence>
<dbReference type="PROSITE" id="PS51435">
    <property type="entry name" value="AP_NUCLEASE_F1_4"/>
    <property type="match status" value="1"/>
</dbReference>
<feature type="active site" evidence="6">
    <location>
        <position position="108"/>
    </location>
</feature>
<reference evidence="11" key="1">
    <citation type="submission" date="2016-11" db="EMBL/GenBank/DDBJ databases">
        <authorList>
            <person name="Varghese N."/>
            <person name="Submissions S."/>
        </authorList>
    </citation>
    <scope>NUCLEOTIDE SEQUENCE [LARGE SCALE GENOMIC DNA]</scope>
    <source>
        <strain evidence="11">DSM 26349</strain>
    </source>
</reference>
<comment type="similarity">
    <text evidence="2">Belongs to the DNA repair enzymes AP/ExoA family.</text>
</comment>
<feature type="active site" description="Proton donor/acceptor" evidence="6">
    <location>
        <position position="147"/>
    </location>
</feature>
<feature type="binding site" evidence="7">
    <location>
        <position position="149"/>
    </location>
    <ligand>
        <name>Mg(2+)</name>
        <dbReference type="ChEBI" id="CHEBI:18420"/>
        <label>1</label>
    </ligand>
</feature>
<dbReference type="PROSITE" id="PS00726">
    <property type="entry name" value="AP_NUCLEASE_F1_1"/>
    <property type="match status" value="1"/>
</dbReference>
<dbReference type="GO" id="GO:0008311">
    <property type="term" value="F:double-stranded DNA 3'-5' DNA exonuclease activity"/>
    <property type="evidence" value="ECO:0007669"/>
    <property type="project" value="TreeGrafter"/>
</dbReference>
<feature type="binding site" evidence="7">
    <location>
        <position position="147"/>
    </location>
    <ligand>
        <name>Mg(2+)</name>
        <dbReference type="ChEBI" id="CHEBI:18420"/>
        <label>1</label>
    </ligand>
</feature>
<dbReference type="PROSITE" id="PS00727">
    <property type="entry name" value="AP_NUCLEASE_F1_2"/>
    <property type="match status" value="1"/>
</dbReference>
<dbReference type="Proteomes" id="UP000184172">
    <property type="component" value="Unassembled WGS sequence"/>
</dbReference>
<gene>
    <name evidence="10" type="ORF">SAMN04487908_10728</name>
</gene>
<evidence type="ECO:0000256" key="5">
    <source>
        <dbReference type="ARBA" id="ARBA00022842"/>
    </source>
</evidence>
<dbReference type="GO" id="GO:0046872">
    <property type="term" value="F:metal ion binding"/>
    <property type="evidence" value="ECO:0007669"/>
    <property type="project" value="UniProtKB-KW"/>
</dbReference>
<dbReference type="GO" id="GO:0003677">
    <property type="term" value="F:DNA binding"/>
    <property type="evidence" value="ECO:0007669"/>
    <property type="project" value="InterPro"/>
</dbReference>
<feature type="domain" description="Endonuclease/exonuclease/phosphatase" evidence="9">
    <location>
        <begin position="4"/>
        <end position="245"/>
    </location>
</feature>